<proteinExistence type="predicted"/>
<protein>
    <submittedName>
        <fullName evidence="1">Uncharacterized protein</fullName>
    </submittedName>
</protein>
<comment type="caution">
    <text evidence="1">The sequence shown here is derived from an EMBL/GenBank/DDBJ whole genome shotgun (WGS) entry which is preliminary data.</text>
</comment>
<accession>A0A177TI09</accession>
<dbReference type="AlphaFoldDB" id="A0A177TI09"/>
<evidence type="ECO:0000313" key="2">
    <source>
        <dbReference type="Proteomes" id="UP000077521"/>
    </source>
</evidence>
<reference evidence="1" key="1">
    <citation type="submission" date="2016-04" db="EMBL/GenBank/DDBJ databases">
        <authorList>
            <person name="Nguyen H.D."/>
            <person name="Samba Siva P."/>
            <person name="Cullis J."/>
            <person name="Levesque C.A."/>
            <person name="Hambleton S."/>
        </authorList>
    </citation>
    <scope>NUCLEOTIDE SEQUENCE</scope>
    <source>
        <strain evidence="1">DAOMC 236416</strain>
    </source>
</reference>
<evidence type="ECO:0000313" key="1">
    <source>
        <dbReference type="EMBL" id="KAE8258119.1"/>
    </source>
</evidence>
<reference evidence="1" key="2">
    <citation type="journal article" date="2019" name="IMA Fungus">
        <title>Genome sequencing and comparison of five Tilletia species to identify candidate genes for the detection of regulated species infecting wheat.</title>
        <authorList>
            <person name="Nguyen H.D.T."/>
            <person name="Sultana T."/>
            <person name="Kesanakurti P."/>
            <person name="Hambleton S."/>
        </authorList>
    </citation>
    <scope>NUCLEOTIDE SEQUENCE</scope>
    <source>
        <strain evidence="1">DAOMC 236416</strain>
    </source>
</reference>
<gene>
    <name evidence="1" type="ORF">A4X13_0g1884</name>
</gene>
<sequence length="439" mass="49078">MQPLTTSRDSALGRLPIELLMRIAQAAAWTRPDTIRKGDGASNAWQCNPKDHALIALSQTCRTFRTITAPLIWTDIAFGEDWELDGINLIPKLIICLKNRFVQQTIKSLDISIDMDPDKLAPTEYGYWEGTDTVPTYCDLLTLTTQLGNALRGTGLRNLRFCANWNHPSDDFLKSVGEECPQLEHIELAYGSDHLPTVQEIDGVAVNGPDRLDFLSQVRSASIGMGDWHGGDALRMAPAAVPYLLEKYTSILVKWLRGEIPGDTSNESDMIDNKLVYLKTSASFLYRHQCLAPAWARFNCIMEKIDGDNVKIEDSFAEGECTGEELEPGGSDYEEEMSWVRAGCALRPSLDRLAAVQGDRDLTAEDVVGLMRSEPVFKPWWEAWFEGRARDPESAPLDGLSLAKEILHCWRKSAQSRLQSPEPPTRWVTGWRNGFEGSS</sequence>
<keyword evidence="2" id="KW-1185">Reference proteome</keyword>
<organism evidence="1 2">
    <name type="scientific">Tilletia indica</name>
    <dbReference type="NCBI Taxonomy" id="43049"/>
    <lineage>
        <taxon>Eukaryota</taxon>
        <taxon>Fungi</taxon>
        <taxon>Dikarya</taxon>
        <taxon>Basidiomycota</taxon>
        <taxon>Ustilaginomycotina</taxon>
        <taxon>Exobasidiomycetes</taxon>
        <taxon>Tilletiales</taxon>
        <taxon>Tilletiaceae</taxon>
        <taxon>Tilletia</taxon>
    </lineage>
</organism>
<name>A0A177TI09_9BASI</name>
<dbReference type="Proteomes" id="UP000077521">
    <property type="component" value="Unassembled WGS sequence"/>
</dbReference>
<dbReference type="EMBL" id="LWDF02000082">
    <property type="protein sequence ID" value="KAE8258119.1"/>
    <property type="molecule type" value="Genomic_DNA"/>
</dbReference>